<evidence type="ECO:0000259" key="7">
    <source>
        <dbReference type="Pfam" id="PF04545"/>
    </source>
</evidence>
<dbReference type="PANTHER" id="PTHR43133">
    <property type="entry name" value="RNA POLYMERASE ECF-TYPE SIGMA FACTO"/>
    <property type="match status" value="1"/>
</dbReference>
<dbReference type="GO" id="GO:0006352">
    <property type="term" value="P:DNA-templated transcription initiation"/>
    <property type="evidence" value="ECO:0007669"/>
    <property type="project" value="InterPro"/>
</dbReference>
<keyword evidence="5" id="KW-0804">Transcription</keyword>
<reference evidence="9" key="1">
    <citation type="submission" date="2016-10" db="EMBL/GenBank/DDBJ databases">
        <authorList>
            <person name="Varghese N."/>
            <person name="Submissions S."/>
        </authorList>
    </citation>
    <scope>NUCLEOTIDE SEQUENCE [LARGE SCALE GENOMIC DNA]</scope>
    <source>
        <strain evidence="9">DSM 18733</strain>
    </source>
</reference>
<keyword evidence="4" id="KW-0238">DNA-binding</keyword>
<dbReference type="STRING" id="407022.SAMN05661044_01498"/>
<keyword evidence="9" id="KW-1185">Reference proteome</keyword>
<name>A0A1H7KYN5_OLID1</name>
<evidence type="ECO:0000256" key="5">
    <source>
        <dbReference type="ARBA" id="ARBA00023163"/>
    </source>
</evidence>
<dbReference type="SUPFAM" id="SSF88659">
    <property type="entry name" value="Sigma3 and sigma4 domains of RNA polymerase sigma factors"/>
    <property type="match status" value="1"/>
</dbReference>
<protein>
    <submittedName>
        <fullName evidence="8">RNA polymerase sigma-70 factor, ECF subfamily</fullName>
    </submittedName>
</protein>
<dbReference type="InterPro" id="IPR036388">
    <property type="entry name" value="WH-like_DNA-bd_sf"/>
</dbReference>
<dbReference type="NCBIfam" id="TIGR02937">
    <property type="entry name" value="sigma70-ECF"/>
    <property type="match status" value="1"/>
</dbReference>
<evidence type="ECO:0000256" key="4">
    <source>
        <dbReference type="ARBA" id="ARBA00023125"/>
    </source>
</evidence>
<dbReference type="EMBL" id="FOAF01000001">
    <property type="protein sequence ID" value="SEK91606.1"/>
    <property type="molecule type" value="Genomic_DNA"/>
</dbReference>
<evidence type="ECO:0000313" key="8">
    <source>
        <dbReference type="EMBL" id="SEK91606.1"/>
    </source>
</evidence>
<proteinExistence type="inferred from homology"/>
<dbReference type="CDD" id="cd06171">
    <property type="entry name" value="Sigma70_r4"/>
    <property type="match status" value="1"/>
</dbReference>
<dbReference type="SUPFAM" id="SSF88946">
    <property type="entry name" value="Sigma2 domain of RNA polymerase sigma factors"/>
    <property type="match status" value="1"/>
</dbReference>
<dbReference type="InterPro" id="IPR007630">
    <property type="entry name" value="RNA_pol_sigma70_r4"/>
</dbReference>
<dbReference type="AlphaFoldDB" id="A0A1H7KYN5"/>
<dbReference type="InterPro" id="IPR039425">
    <property type="entry name" value="RNA_pol_sigma-70-like"/>
</dbReference>
<dbReference type="OrthoDB" id="9790423at2"/>
<dbReference type="Pfam" id="PF04542">
    <property type="entry name" value="Sigma70_r2"/>
    <property type="match status" value="1"/>
</dbReference>
<dbReference type="InterPro" id="IPR013324">
    <property type="entry name" value="RNA_pol_sigma_r3/r4-like"/>
</dbReference>
<dbReference type="PANTHER" id="PTHR43133:SF62">
    <property type="entry name" value="RNA POLYMERASE SIGMA FACTOR SIGZ"/>
    <property type="match status" value="1"/>
</dbReference>
<feature type="domain" description="RNA polymerase sigma-70 region 4" evidence="7">
    <location>
        <begin position="127"/>
        <end position="176"/>
    </location>
</feature>
<dbReference type="Gene3D" id="1.10.10.10">
    <property type="entry name" value="Winged helix-like DNA-binding domain superfamily/Winged helix DNA-binding domain"/>
    <property type="match status" value="1"/>
</dbReference>
<evidence type="ECO:0000259" key="6">
    <source>
        <dbReference type="Pfam" id="PF04542"/>
    </source>
</evidence>
<sequence>MPTKSIYTEEELVSLLKSRDQQAYSYLYDSYAAAFYGVIQRIVGEGEEATDILQEGFVKVWKSIEQYDVSKGKLFTWMLNIMRHVAIDYLRSGIRKKEQHTDSLEPGKHVNGNETQTKVDHLGLRNVLDKLKEEHRVIIELAYYQGYTQEEISKELDIPLGTVKSRARQALTQLRQILN</sequence>
<dbReference type="InterPro" id="IPR007627">
    <property type="entry name" value="RNA_pol_sigma70_r2"/>
</dbReference>
<comment type="similarity">
    <text evidence="1">Belongs to the sigma-70 factor family. ECF subfamily.</text>
</comment>
<dbReference type="GO" id="GO:0003677">
    <property type="term" value="F:DNA binding"/>
    <property type="evidence" value="ECO:0007669"/>
    <property type="project" value="UniProtKB-KW"/>
</dbReference>
<evidence type="ECO:0000313" key="9">
    <source>
        <dbReference type="Proteomes" id="UP000199421"/>
    </source>
</evidence>
<dbReference type="InterPro" id="IPR014284">
    <property type="entry name" value="RNA_pol_sigma-70_dom"/>
</dbReference>
<feature type="domain" description="RNA polymerase sigma-70 region 2" evidence="6">
    <location>
        <begin position="27"/>
        <end position="92"/>
    </location>
</feature>
<accession>A0A1H7KYN5</accession>
<dbReference type="Proteomes" id="UP000199421">
    <property type="component" value="Unassembled WGS sequence"/>
</dbReference>
<dbReference type="RefSeq" id="WP_093321231.1">
    <property type="nucleotide sequence ID" value="NZ_FOAF01000001.1"/>
</dbReference>
<keyword evidence="3" id="KW-0731">Sigma factor</keyword>
<evidence type="ECO:0000256" key="2">
    <source>
        <dbReference type="ARBA" id="ARBA00023015"/>
    </source>
</evidence>
<keyword evidence="2" id="KW-0805">Transcription regulation</keyword>
<evidence type="ECO:0000256" key="1">
    <source>
        <dbReference type="ARBA" id="ARBA00010641"/>
    </source>
</evidence>
<dbReference type="Pfam" id="PF04545">
    <property type="entry name" value="Sigma70_r4"/>
    <property type="match status" value="1"/>
</dbReference>
<dbReference type="Gene3D" id="1.10.1740.10">
    <property type="match status" value="1"/>
</dbReference>
<organism evidence="8 9">
    <name type="scientific">Olivibacter domesticus</name>
    <name type="common">Pseudosphingobacterium domesticum</name>
    <dbReference type="NCBI Taxonomy" id="407022"/>
    <lineage>
        <taxon>Bacteria</taxon>
        <taxon>Pseudomonadati</taxon>
        <taxon>Bacteroidota</taxon>
        <taxon>Sphingobacteriia</taxon>
        <taxon>Sphingobacteriales</taxon>
        <taxon>Sphingobacteriaceae</taxon>
        <taxon>Olivibacter</taxon>
    </lineage>
</organism>
<evidence type="ECO:0000256" key="3">
    <source>
        <dbReference type="ARBA" id="ARBA00023082"/>
    </source>
</evidence>
<dbReference type="InterPro" id="IPR013325">
    <property type="entry name" value="RNA_pol_sigma_r2"/>
</dbReference>
<gene>
    <name evidence="8" type="ORF">SAMN05661044_01498</name>
</gene>
<dbReference type="GO" id="GO:0016987">
    <property type="term" value="F:sigma factor activity"/>
    <property type="evidence" value="ECO:0007669"/>
    <property type="project" value="UniProtKB-KW"/>
</dbReference>